<comment type="caution">
    <text evidence="2">The sequence shown here is derived from an EMBL/GenBank/DDBJ whole genome shotgun (WGS) entry which is preliminary data.</text>
</comment>
<dbReference type="OrthoDB" id="5358475at2759"/>
<keyword evidence="1" id="KW-0732">Signal</keyword>
<dbReference type="EMBL" id="JADNRY010000250">
    <property type="protein sequence ID" value="KAF9060291.1"/>
    <property type="molecule type" value="Genomic_DNA"/>
</dbReference>
<protein>
    <submittedName>
        <fullName evidence="2">Uncharacterized protein</fullName>
    </submittedName>
</protein>
<feature type="signal peptide" evidence="1">
    <location>
        <begin position="1"/>
        <end position="17"/>
    </location>
</feature>
<proteinExistence type="predicted"/>
<dbReference type="AlphaFoldDB" id="A0A9P5P8M0"/>
<evidence type="ECO:0000313" key="2">
    <source>
        <dbReference type="EMBL" id="KAF9060291.1"/>
    </source>
</evidence>
<gene>
    <name evidence="2" type="ORF">BDP27DRAFT_429365</name>
</gene>
<feature type="chain" id="PRO_5040484798" evidence="1">
    <location>
        <begin position="18"/>
        <end position="63"/>
    </location>
</feature>
<organism evidence="2 3">
    <name type="scientific">Rhodocollybia butyracea</name>
    <dbReference type="NCBI Taxonomy" id="206335"/>
    <lineage>
        <taxon>Eukaryota</taxon>
        <taxon>Fungi</taxon>
        <taxon>Dikarya</taxon>
        <taxon>Basidiomycota</taxon>
        <taxon>Agaricomycotina</taxon>
        <taxon>Agaricomycetes</taxon>
        <taxon>Agaricomycetidae</taxon>
        <taxon>Agaricales</taxon>
        <taxon>Marasmiineae</taxon>
        <taxon>Omphalotaceae</taxon>
        <taxon>Rhodocollybia</taxon>
    </lineage>
</organism>
<name>A0A9P5P8M0_9AGAR</name>
<reference evidence="2" key="1">
    <citation type="submission" date="2020-11" db="EMBL/GenBank/DDBJ databases">
        <authorList>
            <consortium name="DOE Joint Genome Institute"/>
            <person name="Ahrendt S."/>
            <person name="Riley R."/>
            <person name="Andreopoulos W."/>
            <person name="Labutti K."/>
            <person name="Pangilinan J."/>
            <person name="Ruiz-Duenas F.J."/>
            <person name="Barrasa J.M."/>
            <person name="Sanchez-Garcia M."/>
            <person name="Camarero S."/>
            <person name="Miyauchi S."/>
            <person name="Serrano A."/>
            <person name="Linde D."/>
            <person name="Babiker R."/>
            <person name="Drula E."/>
            <person name="Ayuso-Fernandez I."/>
            <person name="Pacheco R."/>
            <person name="Padilla G."/>
            <person name="Ferreira P."/>
            <person name="Barriuso J."/>
            <person name="Kellner H."/>
            <person name="Castanera R."/>
            <person name="Alfaro M."/>
            <person name="Ramirez L."/>
            <person name="Pisabarro A.G."/>
            <person name="Kuo A."/>
            <person name="Tritt A."/>
            <person name="Lipzen A."/>
            <person name="He G."/>
            <person name="Yan M."/>
            <person name="Ng V."/>
            <person name="Cullen D."/>
            <person name="Martin F."/>
            <person name="Rosso M.-N."/>
            <person name="Henrissat B."/>
            <person name="Hibbett D."/>
            <person name="Martinez A.T."/>
            <person name="Grigoriev I.V."/>
        </authorList>
    </citation>
    <scope>NUCLEOTIDE SEQUENCE</scope>
    <source>
        <strain evidence="2">AH 40177</strain>
    </source>
</reference>
<dbReference type="Proteomes" id="UP000772434">
    <property type="component" value="Unassembled WGS sequence"/>
</dbReference>
<keyword evidence="3" id="KW-1185">Reference proteome</keyword>
<evidence type="ECO:0000313" key="3">
    <source>
        <dbReference type="Proteomes" id="UP000772434"/>
    </source>
</evidence>
<sequence>MILPIFLLLVIIWNTQAKYGLMPKRFLTLPLGDIKPSGWLHDQVIRPLTRLCAFWVVLYLRPK</sequence>
<accession>A0A9P5P8M0</accession>
<evidence type="ECO:0000256" key="1">
    <source>
        <dbReference type="SAM" id="SignalP"/>
    </source>
</evidence>